<dbReference type="SUPFAM" id="SSF103481">
    <property type="entry name" value="Multidrug resistance efflux transporter EmrE"/>
    <property type="match status" value="2"/>
</dbReference>
<dbReference type="Pfam" id="PF00892">
    <property type="entry name" value="EamA"/>
    <property type="match status" value="2"/>
</dbReference>
<feature type="transmembrane region" description="Helical" evidence="2">
    <location>
        <begin position="146"/>
        <end position="165"/>
    </location>
</feature>
<keyword evidence="7" id="KW-1185">Reference proteome</keyword>
<keyword evidence="2" id="KW-0472">Membrane</keyword>
<keyword evidence="2" id="KW-1133">Transmembrane helix</keyword>
<feature type="transmembrane region" description="Helical" evidence="2">
    <location>
        <begin position="177"/>
        <end position="201"/>
    </location>
</feature>
<dbReference type="Proteomes" id="UP000480929">
    <property type="component" value="Unassembled WGS sequence"/>
</dbReference>
<gene>
    <name evidence="5" type="ORF">GKD88_14740</name>
    <name evidence="4" type="ORF">GKE08_15070</name>
</gene>
<name>A0A6N7SAK8_9FIRM</name>
<evidence type="ECO:0000259" key="3">
    <source>
        <dbReference type="Pfam" id="PF00892"/>
    </source>
</evidence>
<feature type="transmembrane region" description="Helical" evidence="2">
    <location>
        <begin position="265"/>
        <end position="285"/>
    </location>
</feature>
<comment type="similarity">
    <text evidence="1">Belongs to the EamA transporter family.</text>
</comment>
<dbReference type="Proteomes" id="UP000433575">
    <property type="component" value="Unassembled WGS sequence"/>
</dbReference>
<dbReference type="EMBL" id="WKPJ01000031">
    <property type="protein sequence ID" value="MSA90650.1"/>
    <property type="molecule type" value="Genomic_DNA"/>
</dbReference>
<dbReference type="OrthoDB" id="9808556at2"/>
<feature type="transmembrane region" description="Helical" evidence="2">
    <location>
        <begin position="122"/>
        <end position="140"/>
    </location>
</feature>
<feature type="transmembrane region" description="Helical" evidence="2">
    <location>
        <begin position="34"/>
        <end position="53"/>
    </location>
</feature>
<feature type="domain" description="EamA" evidence="3">
    <location>
        <begin position="4"/>
        <end position="137"/>
    </location>
</feature>
<dbReference type="PANTHER" id="PTHR22911">
    <property type="entry name" value="ACYL-MALONYL CONDENSING ENZYME-RELATED"/>
    <property type="match status" value="1"/>
</dbReference>
<feature type="domain" description="EamA" evidence="3">
    <location>
        <begin position="147"/>
        <end position="282"/>
    </location>
</feature>
<sequence>MNIPGILLTILSALLFAISPVLVSWTYGWGNNPLTMVMFRNLFVLPVLLILMKKDHTAIRLPREQFFQLLFIAAMGSCLTPLLLYSSYSYIGVGAGTTLHFFYPIFVALFCRFFYHETLGKAKIRALILALTGTLFFMDFSNLTNLAGVAMALTSGMTYAFYMVLLEKQGLSRLNPFLCSFWLALFAAADLFVVGSFTGSLCFQQPAVSYLTMIIIAMMTSFLAVVLLQKGIEALGSSTASIFCLFEPIGSVICGALFLHEELTISKILGCLIIILAVVLLIMAGRKNKSQDKIQ</sequence>
<feature type="transmembrane region" description="Helical" evidence="2">
    <location>
        <begin position="207"/>
        <end position="228"/>
    </location>
</feature>
<dbReference type="EMBL" id="WKPI01000033">
    <property type="protein sequence ID" value="MSC34380.1"/>
    <property type="molecule type" value="Genomic_DNA"/>
</dbReference>
<dbReference type="AlphaFoldDB" id="A0A6N7SAK8"/>
<dbReference type="InterPro" id="IPR000620">
    <property type="entry name" value="EamA_dom"/>
</dbReference>
<feature type="transmembrane region" description="Helical" evidence="2">
    <location>
        <begin position="90"/>
        <end position="115"/>
    </location>
</feature>
<accession>A0A6N7SAK8</accession>
<comment type="caution">
    <text evidence="4">The sequence shown here is derived from an EMBL/GenBank/DDBJ whole genome shotgun (WGS) entry which is preliminary data.</text>
</comment>
<evidence type="ECO:0000256" key="2">
    <source>
        <dbReference type="SAM" id="Phobius"/>
    </source>
</evidence>
<evidence type="ECO:0000313" key="7">
    <source>
        <dbReference type="Proteomes" id="UP000480929"/>
    </source>
</evidence>
<dbReference type="PANTHER" id="PTHR22911:SF137">
    <property type="entry name" value="SOLUTE CARRIER FAMILY 35 MEMBER G2-RELATED"/>
    <property type="match status" value="1"/>
</dbReference>
<feature type="transmembrane region" description="Helical" evidence="2">
    <location>
        <begin position="240"/>
        <end position="259"/>
    </location>
</feature>
<evidence type="ECO:0000256" key="1">
    <source>
        <dbReference type="ARBA" id="ARBA00007362"/>
    </source>
</evidence>
<evidence type="ECO:0000313" key="4">
    <source>
        <dbReference type="EMBL" id="MSA90650.1"/>
    </source>
</evidence>
<reference evidence="6 7" key="1">
    <citation type="journal article" date="2019" name="Nat. Med.">
        <title>A library of human gut bacterial isolates paired with longitudinal multiomics data enables mechanistic microbiome research.</title>
        <authorList>
            <person name="Poyet M."/>
            <person name="Groussin M."/>
            <person name="Gibbons S.M."/>
            <person name="Avila-Pacheco J."/>
            <person name="Jiang X."/>
            <person name="Kearney S.M."/>
            <person name="Perrotta A.R."/>
            <person name="Berdy B."/>
            <person name="Zhao S."/>
            <person name="Lieberman T.D."/>
            <person name="Swanson P.K."/>
            <person name="Smith M."/>
            <person name="Roesemann S."/>
            <person name="Alexander J.E."/>
            <person name="Rich S.A."/>
            <person name="Livny J."/>
            <person name="Vlamakis H."/>
            <person name="Clish C."/>
            <person name="Bullock K."/>
            <person name="Deik A."/>
            <person name="Scott J."/>
            <person name="Pierce K.A."/>
            <person name="Xavier R.J."/>
            <person name="Alm E.J."/>
        </authorList>
    </citation>
    <scope>NUCLEOTIDE SEQUENCE [LARGE SCALE GENOMIC DNA]</scope>
    <source>
        <strain evidence="4 6">BIOML-A4</strain>
        <strain evidence="5 7">BIOML-A5</strain>
    </source>
</reference>
<organism evidence="4 6">
    <name type="scientific">Holdemania massiliensis</name>
    <dbReference type="NCBI Taxonomy" id="1468449"/>
    <lineage>
        <taxon>Bacteria</taxon>
        <taxon>Bacillati</taxon>
        <taxon>Bacillota</taxon>
        <taxon>Erysipelotrichia</taxon>
        <taxon>Erysipelotrichales</taxon>
        <taxon>Erysipelotrichaceae</taxon>
        <taxon>Holdemania</taxon>
    </lineage>
</organism>
<dbReference type="GeneID" id="42457642"/>
<dbReference type="InterPro" id="IPR037185">
    <property type="entry name" value="EmrE-like"/>
</dbReference>
<dbReference type="Gene3D" id="1.10.3730.20">
    <property type="match status" value="1"/>
</dbReference>
<feature type="transmembrane region" description="Helical" evidence="2">
    <location>
        <begin position="65"/>
        <end position="84"/>
    </location>
</feature>
<keyword evidence="2" id="KW-0812">Transmembrane</keyword>
<dbReference type="RefSeq" id="WP_020225850.1">
    <property type="nucleotide sequence ID" value="NZ_CABKSC010000004.1"/>
</dbReference>
<evidence type="ECO:0000313" key="5">
    <source>
        <dbReference type="EMBL" id="MSC34380.1"/>
    </source>
</evidence>
<dbReference type="GO" id="GO:0016020">
    <property type="term" value="C:membrane"/>
    <property type="evidence" value="ECO:0007669"/>
    <property type="project" value="InterPro"/>
</dbReference>
<evidence type="ECO:0000313" key="6">
    <source>
        <dbReference type="Proteomes" id="UP000433575"/>
    </source>
</evidence>
<protein>
    <submittedName>
        <fullName evidence="4">EamA family transporter</fullName>
    </submittedName>
</protein>
<proteinExistence type="inferred from homology"/>